<dbReference type="InterPro" id="IPR001333">
    <property type="entry name" value="Peptidase_M32_Taq"/>
</dbReference>
<organism evidence="1">
    <name type="scientific">bioreactor metagenome</name>
    <dbReference type="NCBI Taxonomy" id="1076179"/>
    <lineage>
        <taxon>unclassified sequences</taxon>
        <taxon>metagenomes</taxon>
        <taxon>ecological metagenomes</taxon>
    </lineage>
</organism>
<dbReference type="EC" id="3.4.17.19" evidence="1"/>
<name>A0A644YHK9_9ZZZZ</name>
<dbReference type="Gene3D" id="1.10.1370.30">
    <property type="match status" value="1"/>
</dbReference>
<sequence>MQWEPEQSGSQSLGGCMKQQQAFARLEALDRHLVMLEHIGAALQWDQETILSEKAVDERANQLGWLAEQSHAVASGDEMGQLLALLDETKSESVFEQALIRIRRKEYERKRKMPKDLVRAITEGGAKAHQSWVTARKASDFSLFSQDLAVMVDLAREKASCLSDDSSSLYDALLAEFEEGMSTKEVATLFDSIKKPLSDLVQTYAEKDVDASFLRQAYPIEGQQAFANQVLTDMGFDFTRGSCAVSVHPFTTTIASDDIRITTRYTDPSVMDSFASSIHEGGHALYEMGASSTRLRGTSLAGGASHGMHESQSRLWENMVSKSPEFWERYYPQFSKLFPTQTAGIGLDHFIRAVNKVGRTCIRVNADEMSYSLHIFLRFGLEQALLAGTLSVEELPHAWDEEFARLFGFKPATASEGVLQDVHWSSGDFGYFPTYALGNLYGAQIWAHIQNNLGLRPDDVEGISSYLRYAVYEKGALQTGRRTAESVTGKALDATVFTSYLENKFSRLFG</sequence>
<dbReference type="AlphaFoldDB" id="A0A644YHK9"/>
<dbReference type="PANTHER" id="PTHR34217:SF1">
    <property type="entry name" value="CARBOXYPEPTIDASE 1"/>
    <property type="match status" value="1"/>
</dbReference>
<evidence type="ECO:0000313" key="1">
    <source>
        <dbReference type="EMBL" id="MPM25594.1"/>
    </source>
</evidence>
<dbReference type="GO" id="GO:0006508">
    <property type="term" value="P:proteolysis"/>
    <property type="evidence" value="ECO:0007669"/>
    <property type="project" value="InterPro"/>
</dbReference>
<keyword evidence="1" id="KW-0121">Carboxypeptidase</keyword>
<dbReference type="Pfam" id="PF02074">
    <property type="entry name" value="Peptidase_M32"/>
    <property type="match status" value="1"/>
</dbReference>
<protein>
    <submittedName>
        <fullName evidence="1">Thermostable carboxypeptidase 1</fullName>
        <ecNumber evidence="1">3.4.17.19</ecNumber>
    </submittedName>
</protein>
<comment type="caution">
    <text evidence="1">The sequence shown here is derived from an EMBL/GenBank/DDBJ whole genome shotgun (WGS) entry which is preliminary data.</text>
</comment>
<dbReference type="CDD" id="cd06460">
    <property type="entry name" value="M32_Taq"/>
    <property type="match status" value="1"/>
</dbReference>
<dbReference type="PANTHER" id="PTHR34217">
    <property type="entry name" value="METAL-DEPENDENT CARBOXYPEPTIDASE"/>
    <property type="match status" value="1"/>
</dbReference>
<dbReference type="EMBL" id="VSSQ01004533">
    <property type="protein sequence ID" value="MPM25594.1"/>
    <property type="molecule type" value="Genomic_DNA"/>
</dbReference>
<accession>A0A644YHK9</accession>
<dbReference type="GO" id="GO:0004181">
    <property type="term" value="F:metallocarboxypeptidase activity"/>
    <property type="evidence" value="ECO:0007669"/>
    <property type="project" value="InterPro"/>
</dbReference>
<dbReference type="PROSITE" id="PS52034">
    <property type="entry name" value="PEPTIDASE_M32"/>
    <property type="match status" value="1"/>
</dbReference>
<dbReference type="SUPFAM" id="SSF55486">
    <property type="entry name" value="Metalloproteases ('zincins'), catalytic domain"/>
    <property type="match status" value="1"/>
</dbReference>
<keyword evidence="1" id="KW-0378">Hydrolase</keyword>
<gene>
    <name evidence="1" type="ORF">SDC9_72091</name>
</gene>
<dbReference type="PRINTS" id="PR00998">
    <property type="entry name" value="CRBOXYPTASET"/>
</dbReference>
<dbReference type="PIRSF" id="PIRSF006615">
    <property type="entry name" value="Zn_crbxpep_Taq"/>
    <property type="match status" value="1"/>
</dbReference>
<reference evidence="1" key="1">
    <citation type="submission" date="2019-08" db="EMBL/GenBank/DDBJ databases">
        <authorList>
            <person name="Kucharzyk K."/>
            <person name="Murdoch R.W."/>
            <person name="Higgins S."/>
            <person name="Loffler F."/>
        </authorList>
    </citation>
    <scope>NUCLEOTIDE SEQUENCE</scope>
</reference>
<proteinExistence type="predicted"/>
<keyword evidence="1" id="KW-0645">Protease</keyword>